<accession>A0A5N8VXE0</accession>
<keyword evidence="3" id="KW-1185">Reference proteome</keyword>
<dbReference type="PROSITE" id="PS51257">
    <property type="entry name" value="PROKAR_LIPOPROTEIN"/>
    <property type="match status" value="1"/>
</dbReference>
<dbReference type="InterPro" id="IPR053147">
    <property type="entry name" value="Hsp_HslJ-like"/>
</dbReference>
<dbReference type="RefSeq" id="WP_152781897.1">
    <property type="nucleotide sequence ID" value="NZ_BAABEQ010000068.1"/>
</dbReference>
<feature type="domain" description="DUF306" evidence="1">
    <location>
        <begin position="154"/>
        <end position="262"/>
    </location>
</feature>
<evidence type="ECO:0000313" key="2">
    <source>
        <dbReference type="EMBL" id="MPY39930.1"/>
    </source>
</evidence>
<dbReference type="InterPro" id="IPR005184">
    <property type="entry name" value="DUF306_Meta_HslJ"/>
</dbReference>
<comment type="caution">
    <text evidence="2">The sequence shown here is derived from an EMBL/GenBank/DDBJ whole genome shotgun (WGS) entry which is preliminary data.</text>
</comment>
<feature type="domain" description="DUF306" evidence="1">
    <location>
        <begin position="41"/>
        <end position="147"/>
    </location>
</feature>
<dbReference type="AlphaFoldDB" id="A0A5N8VXE0"/>
<sequence length="270" mass="28478">MDKQRLTLTALTLLPLVVACGSETAGSDSVGSDTGGSQLSVTGVHWTVDSLTVDGKKSEQAPDGAYLEITEDGKVNGNYGCNGFGSTATVEGDSITFGNAQSTEMACDDVPATFEESLRGTLADKELKAEVADGKLTLTSKAGDKVVLSEEKPAQLYGTKWRITSLVDKKTSQPLASDAADKAWFSIDKKDGTLSGSLGCNQITAKATVRDGQITLGTPGTTRRMCDGSLMDTERSLLELFKGEVDYKIDHRTITLTSENDKGFSAVAAK</sequence>
<dbReference type="InterPro" id="IPR010916">
    <property type="entry name" value="TonB_box_CS"/>
</dbReference>
<dbReference type="OrthoDB" id="4733425at2"/>
<proteinExistence type="predicted"/>
<evidence type="ECO:0000259" key="1">
    <source>
        <dbReference type="Pfam" id="PF03724"/>
    </source>
</evidence>
<dbReference type="InterPro" id="IPR038670">
    <property type="entry name" value="HslJ-like_sf"/>
</dbReference>
<gene>
    <name evidence="2" type="ORF">FNH04_08360</name>
</gene>
<dbReference type="Gene3D" id="2.40.128.270">
    <property type="match status" value="2"/>
</dbReference>
<dbReference type="EMBL" id="VJZE01000037">
    <property type="protein sequence ID" value="MPY39930.1"/>
    <property type="molecule type" value="Genomic_DNA"/>
</dbReference>
<protein>
    <submittedName>
        <fullName evidence="2">META domain-containing protein</fullName>
    </submittedName>
</protein>
<reference evidence="2 3" key="1">
    <citation type="submission" date="2019-07" db="EMBL/GenBank/DDBJ databases">
        <title>New species of Amycolatopsis and Streptomyces.</title>
        <authorList>
            <person name="Duangmal K."/>
            <person name="Teo W.F.A."/>
            <person name="Lipun K."/>
        </authorList>
    </citation>
    <scope>NUCLEOTIDE SEQUENCE [LARGE SCALE GENOMIC DNA]</scope>
    <source>
        <strain evidence="2 3">TISTR 2346</strain>
    </source>
</reference>
<organism evidence="2 3">
    <name type="scientific">Streptomyces phyllanthi</name>
    <dbReference type="NCBI Taxonomy" id="1803180"/>
    <lineage>
        <taxon>Bacteria</taxon>
        <taxon>Bacillati</taxon>
        <taxon>Actinomycetota</taxon>
        <taxon>Actinomycetes</taxon>
        <taxon>Kitasatosporales</taxon>
        <taxon>Streptomycetaceae</taxon>
        <taxon>Streptomyces</taxon>
    </lineage>
</organism>
<dbReference type="Pfam" id="PF03724">
    <property type="entry name" value="META"/>
    <property type="match status" value="2"/>
</dbReference>
<dbReference type="PANTHER" id="PTHR35535:SF2">
    <property type="entry name" value="DUF306 DOMAIN-CONTAINING PROTEIN"/>
    <property type="match status" value="1"/>
</dbReference>
<dbReference type="Proteomes" id="UP000326979">
    <property type="component" value="Unassembled WGS sequence"/>
</dbReference>
<evidence type="ECO:0000313" key="3">
    <source>
        <dbReference type="Proteomes" id="UP000326979"/>
    </source>
</evidence>
<dbReference type="PROSITE" id="PS00430">
    <property type="entry name" value="TONB_DEPENDENT_REC_1"/>
    <property type="match status" value="1"/>
</dbReference>
<name>A0A5N8VXE0_9ACTN</name>
<dbReference type="PANTHER" id="PTHR35535">
    <property type="entry name" value="HEAT SHOCK PROTEIN HSLJ"/>
    <property type="match status" value="1"/>
</dbReference>